<gene>
    <name evidence="4" type="ORF">H4R26_000680</name>
</gene>
<dbReference type="AlphaFoldDB" id="A0A9W8EHM6"/>
<sequence>MVNSASSSDMDGLDFDDEDEDEDDEDANDEYDDAIEDGIANKKGVVSWHTDYRDGGVVIRDEFRSSNEDGGLMDMPGNRRSARLGKDRGNVSAAVLTAPAASTKLADSAIIGGSARASSPRSARRLRNRLAAARMRTRQKQHLVELEKRKEELERRAAELEGELRLVQRKNNPLNASIDKLAEMIDDLTKVESTMLHGIDECKGLLQSLEVLYESRKQQQRD</sequence>
<feature type="compositionally biased region" description="Acidic residues" evidence="2">
    <location>
        <begin position="11"/>
        <end position="36"/>
    </location>
</feature>
<feature type="region of interest" description="Disordered" evidence="2">
    <location>
        <begin position="1"/>
        <end position="38"/>
    </location>
</feature>
<dbReference type="OrthoDB" id="5566657at2759"/>
<dbReference type="InterPro" id="IPR046347">
    <property type="entry name" value="bZIP_sf"/>
</dbReference>
<dbReference type="InterPro" id="IPR004827">
    <property type="entry name" value="bZIP"/>
</dbReference>
<feature type="domain" description="BZIP" evidence="3">
    <location>
        <begin position="118"/>
        <end position="181"/>
    </location>
</feature>
<organism evidence="4 5">
    <name type="scientific">Coemansia thaxteri</name>
    <dbReference type="NCBI Taxonomy" id="2663907"/>
    <lineage>
        <taxon>Eukaryota</taxon>
        <taxon>Fungi</taxon>
        <taxon>Fungi incertae sedis</taxon>
        <taxon>Zoopagomycota</taxon>
        <taxon>Kickxellomycotina</taxon>
        <taxon>Kickxellomycetes</taxon>
        <taxon>Kickxellales</taxon>
        <taxon>Kickxellaceae</taxon>
        <taxon>Coemansia</taxon>
    </lineage>
</organism>
<proteinExistence type="predicted"/>
<keyword evidence="1" id="KW-0175">Coiled coil</keyword>
<feature type="coiled-coil region" evidence="1">
    <location>
        <begin position="136"/>
        <end position="170"/>
    </location>
</feature>
<evidence type="ECO:0000259" key="3">
    <source>
        <dbReference type="PROSITE" id="PS50217"/>
    </source>
</evidence>
<dbReference type="EMBL" id="JANBQF010000022">
    <property type="protein sequence ID" value="KAJ2007601.1"/>
    <property type="molecule type" value="Genomic_DNA"/>
</dbReference>
<accession>A0A9W8EHM6</accession>
<dbReference type="SUPFAM" id="SSF57959">
    <property type="entry name" value="Leucine zipper domain"/>
    <property type="match status" value="1"/>
</dbReference>
<evidence type="ECO:0000313" key="4">
    <source>
        <dbReference type="EMBL" id="KAJ2007601.1"/>
    </source>
</evidence>
<reference evidence="4" key="1">
    <citation type="submission" date="2022-07" db="EMBL/GenBank/DDBJ databases">
        <title>Phylogenomic reconstructions and comparative analyses of Kickxellomycotina fungi.</title>
        <authorList>
            <person name="Reynolds N.K."/>
            <person name="Stajich J.E."/>
            <person name="Barry K."/>
            <person name="Grigoriev I.V."/>
            <person name="Crous P."/>
            <person name="Smith M.E."/>
        </authorList>
    </citation>
    <scope>NUCLEOTIDE SEQUENCE</scope>
    <source>
        <strain evidence="4">IMI 214461</strain>
    </source>
</reference>
<comment type="caution">
    <text evidence="4">The sequence shown here is derived from an EMBL/GenBank/DDBJ whole genome shotgun (WGS) entry which is preliminary data.</text>
</comment>
<evidence type="ECO:0000256" key="1">
    <source>
        <dbReference type="SAM" id="Coils"/>
    </source>
</evidence>
<dbReference type="SMART" id="SM00338">
    <property type="entry name" value="BRLZ"/>
    <property type="match status" value="1"/>
</dbReference>
<protein>
    <recommendedName>
        <fullName evidence="3">BZIP domain-containing protein</fullName>
    </recommendedName>
</protein>
<name>A0A9W8EHM6_9FUNG</name>
<dbReference type="Proteomes" id="UP001150907">
    <property type="component" value="Unassembled WGS sequence"/>
</dbReference>
<dbReference type="GO" id="GO:0003700">
    <property type="term" value="F:DNA-binding transcription factor activity"/>
    <property type="evidence" value="ECO:0007669"/>
    <property type="project" value="InterPro"/>
</dbReference>
<keyword evidence="5" id="KW-1185">Reference proteome</keyword>
<evidence type="ECO:0000256" key="2">
    <source>
        <dbReference type="SAM" id="MobiDB-lite"/>
    </source>
</evidence>
<dbReference type="PROSITE" id="PS50217">
    <property type="entry name" value="BZIP"/>
    <property type="match status" value="1"/>
</dbReference>
<dbReference type="PROSITE" id="PS00036">
    <property type="entry name" value="BZIP_BASIC"/>
    <property type="match status" value="1"/>
</dbReference>
<evidence type="ECO:0000313" key="5">
    <source>
        <dbReference type="Proteomes" id="UP001150907"/>
    </source>
</evidence>
<dbReference type="Gene3D" id="1.20.5.170">
    <property type="match status" value="1"/>
</dbReference>
<dbReference type="Pfam" id="PF07716">
    <property type="entry name" value="bZIP_2"/>
    <property type="match status" value="1"/>
</dbReference>